<sequence length="169" mass="17648">MAGKNKTLANLCRYMMANPQGPVILGPSVGQASSSVPEGGASSTAGGDANVRPEVSSPLREEGPGPLAEIMPSSSLGKRAVDEITAAQKKLRTSGGCFVCRCGEQARQELVNLAEDSVKATEDNLKEQILLLAPDFDVSKIGAWKEVVDGVIVDPFPSEASNVDLPPQD</sequence>
<keyword evidence="3" id="KW-1185">Reference proteome</keyword>
<name>A0ABU6Q473_9FABA</name>
<evidence type="ECO:0000313" key="3">
    <source>
        <dbReference type="Proteomes" id="UP001341840"/>
    </source>
</evidence>
<feature type="region of interest" description="Disordered" evidence="1">
    <location>
        <begin position="26"/>
        <end position="73"/>
    </location>
</feature>
<evidence type="ECO:0000313" key="2">
    <source>
        <dbReference type="EMBL" id="MED6106629.1"/>
    </source>
</evidence>
<feature type="compositionally biased region" description="Polar residues" evidence="1">
    <location>
        <begin position="30"/>
        <end position="45"/>
    </location>
</feature>
<gene>
    <name evidence="2" type="ORF">PIB30_006256</name>
</gene>
<comment type="caution">
    <text evidence="2">The sequence shown here is derived from an EMBL/GenBank/DDBJ whole genome shotgun (WGS) entry which is preliminary data.</text>
</comment>
<reference evidence="2 3" key="1">
    <citation type="journal article" date="2023" name="Plants (Basel)">
        <title>Bridging the Gap: Combining Genomics and Transcriptomics Approaches to Understand Stylosanthes scabra, an Orphan Legume from the Brazilian Caatinga.</title>
        <authorList>
            <person name="Ferreira-Neto J.R.C."/>
            <person name="da Silva M.D."/>
            <person name="Binneck E."/>
            <person name="de Melo N.F."/>
            <person name="da Silva R.H."/>
            <person name="de Melo A.L.T.M."/>
            <person name="Pandolfi V."/>
            <person name="Bustamante F.O."/>
            <person name="Brasileiro-Vidal A.C."/>
            <person name="Benko-Iseppon A.M."/>
        </authorList>
    </citation>
    <scope>NUCLEOTIDE SEQUENCE [LARGE SCALE GENOMIC DNA]</scope>
    <source>
        <tissue evidence="2">Leaves</tissue>
    </source>
</reference>
<dbReference type="Proteomes" id="UP001341840">
    <property type="component" value="Unassembled WGS sequence"/>
</dbReference>
<evidence type="ECO:0000256" key="1">
    <source>
        <dbReference type="SAM" id="MobiDB-lite"/>
    </source>
</evidence>
<accession>A0ABU6Q473</accession>
<proteinExistence type="predicted"/>
<dbReference type="EMBL" id="JASCZI010000013">
    <property type="protein sequence ID" value="MED6106629.1"/>
    <property type="molecule type" value="Genomic_DNA"/>
</dbReference>
<protein>
    <submittedName>
        <fullName evidence="2">Uncharacterized protein</fullName>
    </submittedName>
</protein>
<organism evidence="2 3">
    <name type="scientific">Stylosanthes scabra</name>
    <dbReference type="NCBI Taxonomy" id="79078"/>
    <lineage>
        <taxon>Eukaryota</taxon>
        <taxon>Viridiplantae</taxon>
        <taxon>Streptophyta</taxon>
        <taxon>Embryophyta</taxon>
        <taxon>Tracheophyta</taxon>
        <taxon>Spermatophyta</taxon>
        <taxon>Magnoliopsida</taxon>
        <taxon>eudicotyledons</taxon>
        <taxon>Gunneridae</taxon>
        <taxon>Pentapetalae</taxon>
        <taxon>rosids</taxon>
        <taxon>fabids</taxon>
        <taxon>Fabales</taxon>
        <taxon>Fabaceae</taxon>
        <taxon>Papilionoideae</taxon>
        <taxon>50 kb inversion clade</taxon>
        <taxon>dalbergioids sensu lato</taxon>
        <taxon>Dalbergieae</taxon>
        <taxon>Pterocarpus clade</taxon>
        <taxon>Stylosanthes</taxon>
    </lineage>
</organism>